<dbReference type="InterPro" id="IPR037171">
    <property type="entry name" value="NagB/RpiA_transferase-like"/>
</dbReference>
<gene>
    <name evidence="3" type="ORF">BXY53_1890</name>
</gene>
<evidence type="ECO:0000259" key="2">
    <source>
        <dbReference type="Pfam" id="PF02589"/>
    </source>
</evidence>
<feature type="region of interest" description="Disordered" evidence="1">
    <location>
        <begin position="25"/>
        <end position="45"/>
    </location>
</feature>
<dbReference type="SUPFAM" id="SSF100950">
    <property type="entry name" value="NagB/RpiA/CoA transferase-like"/>
    <property type="match status" value="1"/>
</dbReference>
<dbReference type="Pfam" id="PF02589">
    <property type="entry name" value="LUD_dom"/>
    <property type="match status" value="1"/>
</dbReference>
<protein>
    <submittedName>
        <fullName evidence="3">L-lactate dehydrogenase complex protein LldG</fullName>
    </submittedName>
</protein>
<name>A0A397Q5M0_9HYPH</name>
<reference evidence="3 4" key="1">
    <citation type="submission" date="2018-08" db="EMBL/GenBank/DDBJ databases">
        <title>Genomic Encyclopedia of Archaeal and Bacterial Type Strains, Phase II (KMG-II): from individual species to whole genera.</title>
        <authorList>
            <person name="Goeker M."/>
        </authorList>
    </citation>
    <scope>NUCLEOTIDE SEQUENCE [LARGE SCALE GENOMIC DNA]</scope>
    <source>
        <strain evidence="3 4">DSM 5002</strain>
    </source>
</reference>
<dbReference type="EMBL" id="QXDF01000001">
    <property type="protein sequence ID" value="RIA56780.1"/>
    <property type="molecule type" value="Genomic_DNA"/>
</dbReference>
<dbReference type="Gene3D" id="3.40.50.10420">
    <property type="entry name" value="NagB/RpiA/CoA transferase-like"/>
    <property type="match status" value="1"/>
</dbReference>
<comment type="caution">
    <text evidence="3">The sequence shown here is derived from an EMBL/GenBank/DDBJ whole genome shotgun (WGS) entry which is preliminary data.</text>
</comment>
<dbReference type="InterPro" id="IPR003741">
    <property type="entry name" value="LUD_dom"/>
</dbReference>
<dbReference type="InterPro" id="IPR024185">
    <property type="entry name" value="FTHF_cligase-like_sf"/>
</dbReference>
<accession>A0A397Q5M0</accession>
<evidence type="ECO:0000313" key="4">
    <source>
        <dbReference type="Proteomes" id="UP000266273"/>
    </source>
</evidence>
<evidence type="ECO:0000313" key="3">
    <source>
        <dbReference type="EMBL" id="RIA56780.1"/>
    </source>
</evidence>
<dbReference type="Proteomes" id="UP000266273">
    <property type="component" value="Unassembled WGS sequence"/>
</dbReference>
<feature type="compositionally biased region" description="Basic and acidic residues" evidence="1">
    <location>
        <begin position="25"/>
        <end position="36"/>
    </location>
</feature>
<feature type="domain" description="LUD" evidence="2">
    <location>
        <begin position="128"/>
        <end position="224"/>
    </location>
</feature>
<proteinExistence type="predicted"/>
<dbReference type="PANTHER" id="PTHR43682">
    <property type="entry name" value="LACTATE UTILIZATION PROTEIN C"/>
    <property type="match status" value="1"/>
</dbReference>
<dbReference type="PANTHER" id="PTHR43682:SF1">
    <property type="entry name" value="LACTATE UTILIZATION PROTEIN C"/>
    <property type="match status" value="1"/>
</dbReference>
<dbReference type="AlphaFoldDB" id="A0A397Q5M0"/>
<organism evidence="3 4">
    <name type="scientific">Dichotomicrobium thermohalophilum</name>
    <dbReference type="NCBI Taxonomy" id="933063"/>
    <lineage>
        <taxon>Bacteria</taxon>
        <taxon>Pseudomonadati</taxon>
        <taxon>Pseudomonadota</taxon>
        <taxon>Alphaproteobacteria</taxon>
        <taxon>Hyphomicrobiales</taxon>
        <taxon>Hyphomicrobiaceae</taxon>
        <taxon>Dichotomicrobium</taxon>
    </lineage>
</organism>
<keyword evidence="4" id="KW-1185">Reference proteome</keyword>
<evidence type="ECO:0000256" key="1">
    <source>
        <dbReference type="SAM" id="MobiDB-lite"/>
    </source>
</evidence>
<sequence>MAEEAREQILGAIRKALNVRGDEAGRRGRVRGRLEQPEAGPIPERARGDANALIERFIAMLEKQNAQVKELARPDELPDAVALELLRRNLPQRVRTGADEMFEQMTWNGTSGLERLTGPARPDDCASLSRALAGAAETGTLFLASGADNPSTLNFLPELHMIAIRREDIVGSYEKAWSRLRAQYGRRRLPRTVNMISAPSRTADIEQTLIKGAHGPKELVVFIIG</sequence>
<dbReference type="RefSeq" id="WP_170144388.1">
    <property type="nucleotide sequence ID" value="NZ_QXDF01000001.1"/>
</dbReference>